<dbReference type="Proteomes" id="UP000886595">
    <property type="component" value="Unassembled WGS sequence"/>
</dbReference>
<accession>A0A8X7QD81</accession>
<keyword evidence="2" id="KW-1185">Reference proteome</keyword>
<reference evidence="1 2" key="1">
    <citation type="submission" date="2020-02" db="EMBL/GenBank/DDBJ databases">
        <authorList>
            <person name="Ma Q."/>
            <person name="Huang Y."/>
            <person name="Song X."/>
            <person name="Pei D."/>
        </authorList>
    </citation>
    <scope>NUCLEOTIDE SEQUENCE [LARGE SCALE GENOMIC DNA]</scope>
    <source>
        <strain evidence="1">Sxm20200214</strain>
        <tissue evidence="1">Leaf</tissue>
    </source>
</reference>
<evidence type="ECO:0000313" key="2">
    <source>
        <dbReference type="Proteomes" id="UP000886595"/>
    </source>
</evidence>
<proteinExistence type="predicted"/>
<protein>
    <submittedName>
        <fullName evidence="1">Uncharacterized protein</fullName>
    </submittedName>
</protein>
<comment type="caution">
    <text evidence="1">The sequence shown here is derived from an EMBL/GenBank/DDBJ whole genome shotgun (WGS) entry which is preliminary data.</text>
</comment>
<dbReference type="PANTHER" id="PTHR46327">
    <property type="entry name" value="F16F4.11 PROTEIN-RELATED"/>
    <property type="match status" value="1"/>
</dbReference>
<dbReference type="PANTHER" id="PTHR46327:SF19">
    <property type="entry name" value="F16F4.11 PROTEIN"/>
    <property type="match status" value="1"/>
</dbReference>
<evidence type="ECO:0000313" key="1">
    <source>
        <dbReference type="EMBL" id="KAG2265269.1"/>
    </source>
</evidence>
<gene>
    <name evidence="1" type="ORF">Bca52824_072348</name>
</gene>
<sequence>MDGNFLQGGMVHGVRRIRSTTRVHHQGLPFTTVTAMTEQWTDKMMKLLITAASYIEERGKWRSVCIVMSERGCHLRINPMLLDSIGYLNDKEKDDVRKIMSSKQLFCEEMCSYNNGNRLHLPHDLALQRSLKLALRNRWGSERGAAMQTQWIESQTLQLEEQKLQIQVELLELEKQRFRWERFSKRRDQELERLRMIGWDWS</sequence>
<dbReference type="OrthoDB" id="784295at2759"/>
<dbReference type="AlphaFoldDB" id="A0A8X7QD81"/>
<name>A0A8X7QD81_BRACI</name>
<organism evidence="1 2">
    <name type="scientific">Brassica carinata</name>
    <name type="common">Ethiopian mustard</name>
    <name type="synonym">Abyssinian cabbage</name>
    <dbReference type="NCBI Taxonomy" id="52824"/>
    <lineage>
        <taxon>Eukaryota</taxon>
        <taxon>Viridiplantae</taxon>
        <taxon>Streptophyta</taxon>
        <taxon>Embryophyta</taxon>
        <taxon>Tracheophyta</taxon>
        <taxon>Spermatophyta</taxon>
        <taxon>Magnoliopsida</taxon>
        <taxon>eudicotyledons</taxon>
        <taxon>Gunneridae</taxon>
        <taxon>Pentapetalae</taxon>
        <taxon>rosids</taxon>
        <taxon>malvids</taxon>
        <taxon>Brassicales</taxon>
        <taxon>Brassicaceae</taxon>
        <taxon>Brassiceae</taxon>
        <taxon>Brassica</taxon>
    </lineage>
</organism>
<dbReference type="EMBL" id="JAAMPC010000014">
    <property type="protein sequence ID" value="KAG2265269.1"/>
    <property type="molecule type" value="Genomic_DNA"/>
</dbReference>